<protein>
    <recommendedName>
        <fullName evidence="1">diguanylate cyclase</fullName>
        <ecNumber evidence="1">2.7.7.65</ecNumber>
    </recommendedName>
</protein>
<dbReference type="InterPro" id="IPR043128">
    <property type="entry name" value="Rev_trsase/Diguanyl_cyclase"/>
</dbReference>
<evidence type="ECO:0000256" key="1">
    <source>
        <dbReference type="ARBA" id="ARBA00012528"/>
    </source>
</evidence>
<proteinExistence type="predicted"/>
<evidence type="ECO:0000256" key="2">
    <source>
        <dbReference type="ARBA" id="ARBA00034247"/>
    </source>
</evidence>
<gene>
    <name evidence="5" type="ORF">QU481_11400</name>
</gene>
<dbReference type="InterPro" id="IPR000160">
    <property type="entry name" value="GGDEF_dom"/>
</dbReference>
<sequence length="606" mass="67939">MARTKGLSRVWSPPPHNPTEVAREALKQLALQKLAPTPDNYARVYHDILQVPANQELKLAGELYRSLEALPGQTPSQQALLTRFRQETDKGHWEVLPTIAIDYVTQSRNATSLAEPWGALLQQLIKQWDVEHWDRGQLHRRASLERVLLAFGNQPAELNRTLSNLVKQWATQSDDSNGDDARSAAPPPPLGADWQLVRRLLQLSFKYGIEPRVQLHPALAEAYQVLLTEISELGDDLDLNNFLTQLRNFFFSLELHNKGEESLAVALRDVLSLLLENIAEFYRPDSYLTDQISALQGLLSDEPLTLDSVGQLEASLKEVIYQQGILKSSLDKAANELRSLLDRFIDRLSLITESADSFQEKLTQHRQQISQASEMSELTHIVAALMDDTTGLQLNLAESRDELTATRSQMQEAELRITELEAALAAASSRVQEDQLTGAFNRDGLAERLEQEILRAERNGQPLCLALLDLDDFKKLNDNYGHLVGDEALKHLVDTLRREIRPADVLARFGGEEFVLVLPNSAEHETLRTIQKLQQSLARVPLTAGSERLVMTFSAGVARWQSGMLDVELIDRADRAMYLAKLAGKNRVLLADDDSPPTVLDEVSSR</sequence>
<dbReference type="NCBIfam" id="TIGR00254">
    <property type="entry name" value="GGDEF"/>
    <property type="match status" value="1"/>
</dbReference>
<dbReference type="Proteomes" id="UP001168540">
    <property type="component" value="Unassembled WGS sequence"/>
</dbReference>
<dbReference type="PROSITE" id="PS50887">
    <property type="entry name" value="GGDEF"/>
    <property type="match status" value="1"/>
</dbReference>
<dbReference type="Pfam" id="PF00990">
    <property type="entry name" value="GGDEF"/>
    <property type="match status" value="1"/>
</dbReference>
<dbReference type="EMBL" id="JAUEDK010000018">
    <property type="protein sequence ID" value="MDN0075497.1"/>
    <property type="molecule type" value="Genomic_DNA"/>
</dbReference>
<keyword evidence="5" id="KW-0808">Transferase</keyword>
<dbReference type="InterPro" id="IPR050469">
    <property type="entry name" value="Diguanylate_Cyclase"/>
</dbReference>
<comment type="caution">
    <text evidence="5">The sequence shown here is derived from an EMBL/GenBank/DDBJ whole genome shotgun (WGS) entry which is preliminary data.</text>
</comment>
<feature type="domain" description="GGDEF" evidence="4">
    <location>
        <begin position="461"/>
        <end position="593"/>
    </location>
</feature>
<dbReference type="GO" id="GO:0052621">
    <property type="term" value="F:diguanylate cyclase activity"/>
    <property type="evidence" value="ECO:0007669"/>
    <property type="project" value="UniProtKB-EC"/>
</dbReference>
<dbReference type="SUPFAM" id="SSF55073">
    <property type="entry name" value="Nucleotide cyclase"/>
    <property type="match status" value="1"/>
</dbReference>
<dbReference type="PANTHER" id="PTHR45138:SF9">
    <property type="entry name" value="DIGUANYLATE CYCLASE DGCM-RELATED"/>
    <property type="match status" value="1"/>
</dbReference>
<dbReference type="EC" id="2.7.7.65" evidence="1"/>
<keyword evidence="3" id="KW-0175">Coiled coil</keyword>
<keyword evidence="6" id="KW-1185">Reference proteome</keyword>
<evidence type="ECO:0000313" key="6">
    <source>
        <dbReference type="Proteomes" id="UP001168540"/>
    </source>
</evidence>
<reference evidence="5" key="1">
    <citation type="submission" date="2023-06" db="EMBL/GenBank/DDBJ databases">
        <authorList>
            <person name="Zhang S."/>
        </authorList>
    </citation>
    <scope>NUCLEOTIDE SEQUENCE</scope>
    <source>
        <strain evidence="5">SG2303</strain>
    </source>
</reference>
<dbReference type="CDD" id="cd01949">
    <property type="entry name" value="GGDEF"/>
    <property type="match status" value="1"/>
</dbReference>
<dbReference type="PANTHER" id="PTHR45138">
    <property type="entry name" value="REGULATORY COMPONENTS OF SENSORY TRANSDUCTION SYSTEM"/>
    <property type="match status" value="1"/>
</dbReference>
<evidence type="ECO:0000313" key="5">
    <source>
        <dbReference type="EMBL" id="MDN0075497.1"/>
    </source>
</evidence>
<keyword evidence="5" id="KW-0548">Nucleotidyltransferase</keyword>
<evidence type="ECO:0000259" key="4">
    <source>
        <dbReference type="PROSITE" id="PS50887"/>
    </source>
</evidence>
<accession>A0ABT7XNX1</accession>
<name>A0ABT7XNX1_9NEIS</name>
<dbReference type="InterPro" id="IPR029787">
    <property type="entry name" value="Nucleotide_cyclase"/>
</dbReference>
<organism evidence="5 6">
    <name type="scientific">Crenobacter oryzisoli</name>
    <dbReference type="NCBI Taxonomy" id="3056844"/>
    <lineage>
        <taxon>Bacteria</taxon>
        <taxon>Pseudomonadati</taxon>
        <taxon>Pseudomonadota</taxon>
        <taxon>Betaproteobacteria</taxon>
        <taxon>Neisseriales</taxon>
        <taxon>Neisseriaceae</taxon>
        <taxon>Crenobacter</taxon>
    </lineage>
</organism>
<comment type="catalytic activity">
    <reaction evidence="2">
        <text>2 GTP = 3',3'-c-di-GMP + 2 diphosphate</text>
        <dbReference type="Rhea" id="RHEA:24898"/>
        <dbReference type="ChEBI" id="CHEBI:33019"/>
        <dbReference type="ChEBI" id="CHEBI:37565"/>
        <dbReference type="ChEBI" id="CHEBI:58805"/>
        <dbReference type="EC" id="2.7.7.65"/>
    </reaction>
</comment>
<evidence type="ECO:0000256" key="3">
    <source>
        <dbReference type="SAM" id="Coils"/>
    </source>
</evidence>
<dbReference type="RefSeq" id="WP_289830116.1">
    <property type="nucleotide sequence ID" value="NZ_JAUEDK010000018.1"/>
</dbReference>
<dbReference type="Gene3D" id="3.30.70.270">
    <property type="match status" value="1"/>
</dbReference>
<dbReference type="SMART" id="SM00267">
    <property type="entry name" value="GGDEF"/>
    <property type="match status" value="1"/>
</dbReference>
<feature type="coiled-coil region" evidence="3">
    <location>
        <begin position="355"/>
        <end position="430"/>
    </location>
</feature>